<protein>
    <submittedName>
        <fullName evidence="3">Lytic murein transglycosylase B</fullName>
    </submittedName>
</protein>
<reference evidence="3 4" key="1">
    <citation type="journal article" date="2007" name="Int. J. Syst. Evol. Microbiol.">
        <title>Description of Pelomonas aquatica sp. nov. and Pelomonas puraquae sp. nov., isolated from industrial and haemodialysis water.</title>
        <authorList>
            <person name="Gomila M."/>
            <person name="Bowien B."/>
            <person name="Falsen E."/>
            <person name="Moore E.R."/>
            <person name="Lalucat J."/>
        </authorList>
    </citation>
    <scope>NUCLEOTIDE SEQUENCE [LARGE SCALE GENOMIC DNA]</scope>
    <source>
        <strain evidence="3 4">CCUG 52769</strain>
    </source>
</reference>
<feature type="active site" evidence="1">
    <location>
        <position position="147"/>
    </location>
</feature>
<dbReference type="PANTHER" id="PTHR30163:SF9">
    <property type="entry name" value="MEMBRANE-BOUND LYTIC MUREIN TRANSGLYCOSYLASE B"/>
    <property type="match status" value="1"/>
</dbReference>
<dbReference type="EMBL" id="NISI01000008">
    <property type="protein sequence ID" value="OWR02575.1"/>
    <property type="molecule type" value="Genomic_DNA"/>
</dbReference>
<dbReference type="InterPro" id="IPR031304">
    <property type="entry name" value="SLT_2"/>
</dbReference>
<evidence type="ECO:0000313" key="4">
    <source>
        <dbReference type="Proteomes" id="UP000197446"/>
    </source>
</evidence>
<feature type="domain" description="Transglycosylase SLT" evidence="2">
    <location>
        <begin position="55"/>
        <end position="354"/>
    </location>
</feature>
<dbReference type="FunFam" id="1.10.8.350:FF:000001">
    <property type="entry name" value="Lytic murein transglycosylase B"/>
    <property type="match status" value="1"/>
</dbReference>
<dbReference type="InterPro" id="IPR023346">
    <property type="entry name" value="Lysozyme-like_dom_sf"/>
</dbReference>
<dbReference type="NCBIfam" id="TIGR02282">
    <property type="entry name" value="MltB"/>
    <property type="match status" value="1"/>
</dbReference>
<dbReference type="GO" id="GO:0009253">
    <property type="term" value="P:peptidoglycan catabolic process"/>
    <property type="evidence" value="ECO:0007669"/>
    <property type="project" value="TreeGrafter"/>
</dbReference>
<keyword evidence="4" id="KW-1185">Reference proteome</keyword>
<evidence type="ECO:0000313" key="3">
    <source>
        <dbReference type="EMBL" id="OWR02575.1"/>
    </source>
</evidence>
<name>A0A254N363_9BURK</name>
<dbReference type="InterPro" id="IPR011757">
    <property type="entry name" value="Lytic_transglycosylase_MltB"/>
</dbReference>
<gene>
    <name evidence="3" type="primary">mltB</name>
    <name evidence="3" type="ORF">CDO81_19065</name>
</gene>
<dbReference type="InterPro" id="IPR043426">
    <property type="entry name" value="MltB-like"/>
</dbReference>
<sequence>MGRVACGGTYAARVKFRTLPLIAALLLATSLQAKPLRARPVPPPEPLGPRPALLAFADELATAQQWDAVALRAQLSQALDLPKVKQLILPASVGTAKNWTAYRDRFIEPRRLEAGAAFWAEHEAALARAESRYGVPAEIIVGIIGVETFYGRITGGFKVLDALATLAFDFPSEHPRAAERQAFFRSELAEFLKLCRENGLDPTEVRGSYAGALGWPQFMPGSWRQHAVDFDGDGRIDLISSPVDAIGSVAHYLAEYGWQPGEATHYSVKLPTDLRSRARLLAPDIKPSFSAAELLAAGAQPSEAARDHAGPMAVIQLQNGPHKPPTVVLGTQNFWVVTRYNWSAYYALAVIELGRAVKAKRPPATTPPAVLAPAPSAPG</sequence>
<dbReference type="AlphaFoldDB" id="A0A254N363"/>
<proteinExistence type="predicted"/>
<dbReference type="CDD" id="cd13399">
    <property type="entry name" value="Slt35-like"/>
    <property type="match status" value="1"/>
</dbReference>
<dbReference type="GO" id="GO:0008933">
    <property type="term" value="F:peptidoglycan lytic transglycosylase activity"/>
    <property type="evidence" value="ECO:0007669"/>
    <property type="project" value="TreeGrafter"/>
</dbReference>
<dbReference type="PANTHER" id="PTHR30163">
    <property type="entry name" value="MEMBRANE-BOUND LYTIC MUREIN TRANSGLYCOSYLASE B"/>
    <property type="match status" value="1"/>
</dbReference>
<evidence type="ECO:0000259" key="2">
    <source>
        <dbReference type="Pfam" id="PF13406"/>
    </source>
</evidence>
<dbReference type="Gene3D" id="1.10.8.350">
    <property type="entry name" value="Bacterial muramidase"/>
    <property type="match status" value="1"/>
</dbReference>
<comment type="caution">
    <text evidence="3">The sequence shown here is derived from an EMBL/GenBank/DDBJ whole genome shotgun (WGS) entry which is preliminary data.</text>
</comment>
<accession>A0A254N363</accession>
<evidence type="ECO:0000256" key="1">
    <source>
        <dbReference type="PIRSR" id="PIRSR611757-1"/>
    </source>
</evidence>
<dbReference type="OrthoDB" id="9772911at2"/>
<organism evidence="3 4">
    <name type="scientific">Roseateles puraquae</name>
    <dbReference type="NCBI Taxonomy" id="431059"/>
    <lineage>
        <taxon>Bacteria</taxon>
        <taxon>Pseudomonadati</taxon>
        <taxon>Pseudomonadota</taxon>
        <taxon>Betaproteobacteria</taxon>
        <taxon>Burkholderiales</taxon>
        <taxon>Sphaerotilaceae</taxon>
        <taxon>Roseateles</taxon>
    </lineage>
</organism>
<dbReference type="Pfam" id="PF13406">
    <property type="entry name" value="SLT_2"/>
    <property type="match status" value="1"/>
</dbReference>
<dbReference type="SUPFAM" id="SSF53955">
    <property type="entry name" value="Lysozyme-like"/>
    <property type="match status" value="1"/>
</dbReference>
<dbReference type="Gene3D" id="1.10.530.10">
    <property type="match status" value="1"/>
</dbReference>
<dbReference type="Proteomes" id="UP000197446">
    <property type="component" value="Unassembled WGS sequence"/>
</dbReference>